<protein>
    <submittedName>
        <fullName evidence="1">Uncharacterized protein</fullName>
    </submittedName>
</protein>
<accession>A0ABP9PTI8</accession>
<gene>
    <name evidence="1" type="ORF">GCM10023213_47420</name>
</gene>
<comment type="caution">
    <text evidence="1">The sequence shown here is derived from an EMBL/GenBank/DDBJ whole genome shotgun (WGS) entry which is preliminary data.</text>
</comment>
<dbReference type="EMBL" id="BAABIA010000014">
    <property type="protein sequence ID" value="GAA5149557.1"/>
    <property type="molecule type" value="Genomic_DNA"/>
</dbReference>
<reference evidence="2" key="1">
    <citation type="journal article" date="2019" name="Int. J. Syst. Evol. Microbiol.">
        <title>The Global Catalogue of Microorganisms (GCM) 10K type strain sequencing project: providing services to taxonomists for standard genome sequencing and annotation.</title>
        <authorList>
            <consortium name="The Broad Institute Genomics Platform"/>
            <consortium name="The Broad Institute Genome Sequencing Center for Infectious Disease"/>
            <person name="Wu L."/>
            <person name="Ma J."/>
        </authorList>
    </citation>
    <scope>NUCLEOTIDE SEQUENCE [LARGE SCALE GENOMIC DNA]</scope>
    <source>
        <strain evidence="2">JCM 18053</strain>
    </source>
</reference>
<dbReference type="RefSeq" id="WP_345738910.1">
    <property type="nucleotide sequence ID" value="NZ_BAABIA010000014.1"/>
</dbReference>
<organism evidence="1 2">
    <name type="scientific">Prosthecobacter algae</name>
    <dbReference type="NCBI Taxonomy" id="1144682"/>
    <lineage>
        <taxon>Bacteria</taxon>
        <taxon>Pseudomonadati</taxon>
        <taxon>Verrucomicrobiota</taxon>
        <taxon>Verrucomicrobiia</taxon>
        <taxon>Verrucomicrobiales</taxon>
        <taxon>Verrucomicrobiaceae</taxon>
        <taxon>Prosthecobacter</taxon>
    </lineage>
</organism>
<dbReference type="Proteomes" id="UP001499852">
    <property type="component" value="Unassembled WGS sequence"/>
</dbReference>
<keyword evidence="2" id="KW-1185">Reference proteome</keyword>
<evidence type="ECO:0000313" key="1">
    <source>
        <dbReference type="EMBL" id="GAA5149557.1"/>
    </source>
</evidence>
<name>A0ABP9PTI8_9BACT</name>
<sequence>MDEIREFMEDQGFLSLPKLMLELGVLPMLSWYRPADGVLAFDTKTSNFVRLGDIVSPIDLCMAIYPQGLLEETARLNGVDRQAFGHG</sequence>
<evidence type="ECO:0000313" key="2">
    <source>
        <dbReference type="Proteomes" id="UP001499852"/>
    </source>
</evidence>
<proteinExistence type="predicted"/>